<gene>
    <name evidence="2" type="ORF">PENVUL_c025G03425</name>
</gene>
<evidence type="ECO:0000313" key="3">
    <source>
        <dbReference type="Proteomes" id="UP000191518"/>
    </source>
</evidence>
<accession>A0A1V6RUL3</accession>
<comment type="caution">
    <text evidence="2">The sequence shown here is derived from an EMBL/GenBank/DDBJ whole genome shotgun (WGS) entry which is preliminary data.</text>
</comment>
<dbReference type="EMBL" id="MDYP01000025">
    <property type="protein sequence ID" value="OQE05316.1"/>
    <property type="molecule type" value="Genomic_DNA"/>
</dbReference>
<dbReference type="AlphaFoldDB" id="A0A1V6RUL3"/>
<name>A0A1V6RUL3_9EURO</name>
<reference evidence="3" key="1">
    <citation type="journal article" date="2017" name="Nat. Microbiol.">
        <title>Global analysis of biosynthetic gene clusters reveals vast potential of secondary metabolite production in Penicillium species.</title>
        <authorList>
            <person name="Nielsen J.C."/>
            <person name="Grijseels S."/>
            <person name="Prigent S."/>
            <person name="Ji B."/>
            <person name="Dainat J."/>
            <person name="Nielsen K.F."/>
            <person name="Frisvad J.C."/>
            <person name="Workman M."/>
            <person name="Nielsen J."/>
        </authorList>
    </citation>
    <scope>NUCLEOTIDE SEQUENCE [LARGE SCALE GENOMIC DNA]</scope>
    <source>
        <strain evidence="3">IBT 29486</strain>
    </source>
</reference>
<dbReference type="SUPFAM" id="SSF52047">
    <property type="entry name" value="RNI-like"/>
    <property type="match status" value="1"/>
</dbReference>
<keyword evidence="3" id="KW-1185">Reference proteome</keyword>
<feature type="compositionally biased region" description="Polar residues" evidence="1">
    <location>
        <begin position="62"/>
        <end position="75"/>
    </location>
</feature>
<protein>
    <submittedName>
        <fullName evidence="2">Uncharacterized protein</fullName>
    </submittedName>
</protein>
<dbReference type="STRING" id="29845.A0A1V6RUL3"/>
<dbReference type="Proteomes" id="UP000191518">
    <property type="component" value="Unassembled WGS sequence"/>
</dbReference>
<evidence type="ECO:0000256" key="1">
    <source>
        <dbReference type="SAM" id="MobiDB-lite"/>
    </source>
</evidence>
<sequence>MDSSPIQSSPSAQLAAMILNSPSSATVDTTDLNSSPSALLVAMALNSSPTQNGSPDVLAELSPSQSSLSVDTSPRTPRLVESYSPTASPPNTPSPLERHRSSNLNRVPLQLCGDGGTLSHHPSEEIQHLPREPSLPYEAWEAIFYATLSSTSMEEYDFFYGDVFENPETKKTLSTLRLVNRTWNRVASPLMFRCLQAVLGYSVGRPLEIILRISESHHAMSVRDVRFGFVGAWLPGLGYDRYINDLAAGALPVLISRFQNIQTLRIQTPPVVDTFSEDGQIKPQMLAKFTNALVHSLRFMPVSRLRCLHISMPTTAEFARFFELNSYARDFVDVFAQIQELHITINDSTGPDGRRDPKWPRSIVKTKYPVDRFSPYLIQLIAYAKNLQVLNLEARTWFDVSDLEAEGLAKLKSLRLEGVRIKDTTLKNIFLKARETLLRIELVHVRLMTGTWEDAFRFPPWNMIWLRVDGCGYSTTGSSAHHIGYSFMNYPTALWTLHGRDWLALTHWRAVVNANRRRNGLPNFTTSTIMPSPSWRFMERTTDIIVLLAAEASAMGATAPIED</sequence>
<organism evidence="2 3">
    <name type="scientific">Penicillium vulpinum</name>
    <dbReference type="NCBI Taxonomy" id="29845"/>
    <lineage>
        <taxon>Eukaryota</taxon>
        <taxon>Fungi</taxon>
        <taxon>Dikarya</taxon>
        <taxon>Ascomycota</taxon>
        <taxon>Pezizomycotina</taxon>
        <taxon>Eurotiomycetes</taxon>
        <taxon>Eurotiomycetidae</taxon>
        <taxon>Eurotiales</taxon>
        <taxon>Aspergillaceae</taxon>
        <taxon>Penicillium</taxon>
    </lineage>
</organism>
<evidence type="ECO:0000313" key="2">
    <source>
        <dbReference type="EMBL" id="OQE05316.1"/>
    </source>
</evidence>
<proteinExistence type="predicted"/>
<feature type="region of interest" description="Disordered" evidence="1">
    <location>
        <begin position="46"/>
        <end position="100"/>
    </location>
</feature>